<feature type="transmembrane region" description="Helical" evidence="5">
    <location>
        <begin position="21"/>
        <end position="39"/>
    </location>
</feature>
<dbReference type="EMBL" id="BAABCJ010000007">
    <property type="protein sequence ID" value="GAA3711466.1"/>
    <property type="molecule type" value="Genomic_DNA"/>
</dbReference>
<keyword evidence="3 5" id="KW-1133">Transmembrane helix</keyword>
<reference evidence="8" key="1">
    <citation type="journal article" date="2019" name="Int. J. Syst. Evol. Microbiol.">
        <title>The Global Catalogue of Microorganisms (GCM) 10K type strain sequencing project: providing services to taxonomists for standard genome sequencing and annotation.</title>
        <authorList>
            <consortium name="The Broad Institute Genomics Platform"/>
            <consortium name="The Broad Institute Genome Sequencing Center for Infectious Disease"/>
            <person name="Wu L."/>
            <person name="Ma J."/>
        </authorList>
    </citation>
    <scope>NUCLEOTIDE SEQUENCE [LARGE SCALE GENOMIC DNA]</scope>
    <source>
        <strain evidence="8">JCM 16961</strain>
    </source>
</reference>
<feature type="transmembrane region" description="Helical" evidence="5">
    <location>
        <begin position="336"/>
        <end position="354"/>
    </location>
</feature>
<organism evidence="7 8">
    <name type="scientific">Zhihengliuella alba</name>
    <dbReference type="NCBI Taxonomy" id="547018"/>
    <lineage>
        <taxon>Bacteria</taxon>
        <taxon>Bacillati</taxon>
        <taxon>Actinomycetota</taxon>
        <taxon>Actinomycetes</taxon>
        <taxon>Micrococcales</taxon>
        <taxon>Micrococcaceae</taxon>
        <taxon>Zhihengliuella</taxon>
    </lineage>
</organism>
<evidence type="ECO:0000313" key="7">
    <source>
        <dbReference type="EMBL" id="GAA3711466.1"/>
    </source>
</evidence>
<feature type="transmembrane region" description="Helical" evidence="5">
    <location>
        <begin position="105"/>
        <end position="126"/>
    </location>
</feature>
<comment type="caution">
    <text evidence="7">The sequence shown here is derived from an EMBL/GenBank/DDBJ whole genome shotgun (WGS) entry which is preliminary data.</text>
</comment>
<feature type="transmembrane region" description="Helical" evidence="5">
    <location>
        <begin position="309"/>
        <end position="330"/>
    </location>
</feature>
<dbReference type="RefSeq" id="WP_344885534.1">
    <property type="nucleotide sequence ID" value="NZ_BAABCJ010000007.1"/>
</dbReference>
<feature type="transmembrane region" description="Helical" evidence="5">
    <location>
        <begin position="161"/>
        <end position="181"/>
    </location>
</feature>
<keyword evidence="4 5" id="KW-0472">Membrane</keyword>
<feature type="transmembrane region" description="Helical" evidence="5">
    <location>
        <begin position="209"/>
        <end position="227"/>
    </location>
</feature>
<evidence type="ECO:0000256" key="4">
    <source>
        <dbReference type="ARBA" id="ARBA00023136"/>
    </source>
</evidence>
<dbReference type="Proteomes" id="UP001501536">
    <property type="component" value="Unassembled WGS sequence"/>
</dbReference>
<evidence type="ECO:0000256" key="2">
    <source>
        <dbReference type="ARBA" id="ARBA00022692"/>
    </source>
</evidence>
<evidence type="ECO:0000259" key="6">
    <source>
        <dbReference type="Pfam" id="PF13515"/>
    </source>
</evidence>
<feature type="transmembrane region" description="Helical" evidence="5">
    <location>
        <begin position="138"/>
        <end position="155"/>
    </location>
</feature>
<accession>A0ABP7DXN6</accession>
<name>A0ABP7DXN6_9MICC</name>
<feature type="domain" description="Integral membrane bound transporter" evidence="6">
    <location>
        <begin position="222"/>
        <end position="346"/>
    </location>
</feature>
<evidence type="ECO:0000313" key="8">
    <source>
        <dbReference type="Proteomes" id="UP001501536"/>
    </source>
</evidence>
<gene>
    <name evidence="7" type="ORF">GCM10022377_26120</name>
</gene>
<keyword evidence="2 5" id="KW-0812">Transmembrane</keyword>
<dbReference type="Pfam" id="PF13515">
    <property type="entry name" value="FUSC_2"/>
    <property type="match status" value="1"/>
</dbReference>
<sequence>MSDPLHWRQLFRLGPAREDHWLGLRCGLGIFVPLFVLLQLDRLDLSLFVVFAAFTGVYGRVPGHRARLVRQGQVGGYMLVLILAAALAGRFLVDPVSQLHGPTAGVWVAVGLTSAVSVVTSIIAGLNQIRPAGSLFQVFAFSAISTLPAGAAAPLPIGEGMLTAVLTALFSVLLGQAGRVLPQRRTPWRRAEPAPLDPAIRRQVWRESIGYFVAPAAAGAVATLLMPVLGTEFSYWAMVAAVVPLVGQSTRQRVARGLHRVAGTLAGLLLTAVIAASSPNPVATLLLMGLLQFATDMFILRNYFFAQAFVTPLAILGISLTHGLDAALLYDRLVETVIGSAVGMAVVLAPRLLGGDRAGRSA</sequence>
<feature type="transmembrane region" description="Helical" evidence="5">
    <location>
        <begin position="45"/>
        <end position="62"/>
    </location>
</feature>
<feature type="transmembrane region" description="Helical" evidence="5">
    <location>
        <begin position="74"/>
        <end position="93"/>
    </location>
</feature>
<proteinExistence type="predicted"/>
<dbReference type="InterPro" id="IPR049453">
    <property type="entry name" value="Memb_transporter_dom"/>
</dbReference>
<keyword evidence="8" id="KW-1185">Reference proteome</keyword>
<evidence type="ECO:0000256" key="3">
    <source>
        <dbReference type="ARBA" id="ARBA00022989"/>
    </source>
</evidence>
<evidence type="ECO:0000256" key="1">
    <source>
        <dbReference type="ARBA" id="ARBA00004141"/>
    </source>
</evidence>
<protein>
    <submittedName>
        <fullName evidence="7">FUSC family protein</fullName>
    </submittedName>
</protein>
<evidence type="ECO:0000256" key="5">
    <source>
        <dbReference type="SAM" id="Phobius"/>
    </source>
</evidence>
<comment type="subcellular location">
    <subcellularLocation>
        <location evidence="1">Membrane</location>
        <topology evidence="1">Multi-pass membrane protein</topology>
    </subcellularLocation>
</comment>